<evidence type="ECO:0000313" key="2">
    <source>
        <dbReference type="EMBL" id="KAF2152073.1"/>
    </source>
</evidence>
<dbReference type="AlphaFoldDB" id="A0A9P4J456"/>
<keyword evidence="3" id="KW-1185">Reference proteome</keyword>
<protein>
    <submittedName>
        <fullName evidence="2">Uncharacterized protein</fullName>
    </submittedName>
</protein>
<accession>A0A9P4J456</accession>
<feature type="region of interest" description="Disordered" evidence="1">
    <location>
        <begin position="147"/>
        <end position="166"/>
    </location>
</feature>
<comment type="caution">
    <text evidence="2">The sequence shown here is derived from an EMBL/GenBank/DDBJ whole genome shotgun (WGS) entry which is preliminary data.</text>
</comment>
<evidence type="ECO:0000313" key="3">
    <source>
        <dbReference type="Proteomes" id="UP000799439"/>
    </source>
</evidence>
<proteinExistence type="predicted"/>
<name>A0A9P4J456_9PEZI</name>
<evidence type="ECO:0000256" key="1">
    <source>
        <dbReference type="SAM" id="MobiDB-lite"/>
    </source>
</evidence>
<dbReference type="Proteomes" id="UP000799439">
    <property type="component" value="Unassembled WGS sequence"/>
</dbReference>
<organism evidence="2 3">
    <name type="scientific">Myriangium duriaei CBS 260.36</name>
    <dbReference type="NCBI Taxonomy" id="1168546"/>
    <lineage>
        <taxon>Eukaryota</taxon>
        <taxon>Fungi</taxon>
        <taxon>Dikarya</taxon>
        <taxon>Ascomycota</taxon>
        <taxon>Pezizomycotina</taxon>
        <taxon>Dothideomycetes</taxon>
        <taxon>Dothideomycetidae</taxon>
        <taxon>Myriangiales</taxon>
        <taxon>Myriangiaceae</taxon>
        <taxon>Myriangium</taxon>
    </lineage>
</organism>
<reference evidence="2" key="1">
    <citation type="journal article" date="2020" name="Stud. Mycol.">
        <title>101 Dothideomycetes genomes: a test case for predicting lifestyles and emergence of pathogens.</title>
        <authorList>
            <person name="Haridas S."/>
            <person name="Albert R."/>
            <person name="Binder M."/>
            <person name="Bloem J."/>
            <person name="Labutti K."/>
            <person name="Salamov A."/>
            <person name="Andreopoulos B."/>
            <person name="Baker S."/>
            <person name="Barry K."/>
            <person name="Bills G."/>
            <person name="Bluhm B."/>
            <person name="Cannon C."/>
            <person name="Castanera R."/>
            <person name="Culley D."/>
            <person name="Daum C."/>
            <person name="Ezra D."/>
            <person name="Gonzalez J."/>
            <person name="Henrissat B."/>
            <person name="Kuo A."/>
            <person name="Liang C."/>
            <person name="Lipzen A."/>
            <person name="Lutzoni F."/>
            <person name="Magnuson J."/>
            <person name="Mondo S."/>
            <person name="Nolan M."/>
            <person name="Ohm R."/>
            <person name="Pangilinan J."/>
            <person name="Park H.-J."/>
            <person name="Ramirez L."/>
            <person name="Alfaro M."/>
            <person name="Sun H."/>
            <person name="Tritt A."/>
            <person name="Yoshinaga Y."/>
            <person name="Zwiers L.-H."/>
            <person name="Turgeon B."/>
            <person name="Goodwin S."/>
            <person name="Spatafora J."/>
            <person name="Crous P."/>
            <person name="Grigoriev I."/>
        </authorList>
    </citation>
    <scope>NUCLEOTIDE SEQUENCE</scope>
    <source>
        <strain evidence="2">CBS 260.36</strain>
    </source>
</reference>
<gene>
    <name evidence="2" type="ORF">K461DRAFT_161476</name>
</gene>
<dbReference type="EMBL" id="ML996087">
    <property type="protein sequence ID" value="KAF2152073.1"/>
    <property type="molecule type" value="Genomic_DNA"/>
</dbReference>
<sequence>MAGLDHRTSIRPFLYWSGSFCTANSNKPTSLPSGCRFNVQASKREFGMYTVSNSNRRAVEDIARCVAERLRPLADFRGREDSDSRMSKSQIERKACLRRISLSACQINVSILPDQPTIRRVDREQCACALMSPSESLVKSCDKLSGNPYSGLSSRSLNEFSDSSSV</sequence>